<dbReference type="PANTHER" id="PTHR48051:SF36">
    <property type="entry name" value="CASPASE FAMILY P20 DOMAIN-CONTAINING PROTEIN"/>
    <property type="match status" value="1"/>
</dbReference>
<dbReference type="PROSITE" id="PS50853">
    <property type="entry name" value="FN3"/>
    <property type="match status" value="2"/>
</dbReference>
<dbReference type="GO" id="GO:0005737">
    <property type="term" value="C:cytoplasm"/>
    <property type="evidence" value="ECO:0007669"/>
    <property type="project" value="TreeGrafter"/>
</dbReference>
<protein>
    <submittedName>
        <fullName evidence="9 10">Malignant fibrous histiocytoma-amplified sequence 1 homolog</fullName>
    </submittedName>
</protein>
<dbReference type="RefSeq" id="XP_019621560.1">
    <property type="nucleotide sequence ID" value="XM_019766001.1"/>
</dbReference>
<dbReference type="Gene3D" id="1.10.533.10">
    <property type="entry name" value="Death Domain, Fas"/>
    <property type="match status" value="1"/>
</dbReference>
<dbReference type="GO" id="GO:0007165">
    <property type="term" value="P:signal transduction"/>
    <property type="evidence" value="ECO:0007669"/>
    <property type="project" value="InterPro"/>
</dbReference>
<dbReference type="SUPFAM" id="SSF52058">
    <property type="entry name" value="L domain-like"/>
    <property type="match status" value="1"/>
</dbReference>
<dbReference type="InterPro" id="IPR032675">
    <property type="entry name" value="LRR_dom_sf"/>
</dbReference>
<dbReference type="Gene3D" id="3.30.70.1390">
    <property type="entry name" value="ROC domain from the Parkinson's disease-associated leucine-rich repeat kinase 2"/>
    <property type="match status" value="1"/>
</dbReference>
<evidence type="ECO:0000256" key="3">
    <source>
        <dbReference type="ARBA" id="ARBA00022741"/>
    </source>
</evidence>
<dbReference type="GO" id="GO:0009966">
    <property type="term" value="P:regulation of signal transduction"/>
    <property type="evidence" value="ECO:0007669"/>
    <property type="project" value="UniProtKB-ARBA"/>
</dbReference>
<keyword evidence="2" id="KW-0677">Repeat</keyword>
<dbReference type="Gene3D" id="2.60.40.10">
    <property type="entry name" value="Immunoglobulins"/>
    <property type="match status" value="2"/>
</dbReference>
<reference evidence="9 10" key="1">
    <citation type="submission" date="2025-04" db="UniProtKB">
        <authorList>
            <consortium name="RefSeq"/>
        </authorList>
    </citation>
    <scope>IDENTIFICATION</scope>
    <source>
        <tissue evidence="9 10">Gonad</tissue>
    </source>
</reference>
<feature type="domain" description="Fibronectin type-III" evidence="6">
    <location>
        <begin position="933"/>
        <end position="1026"/>
    </location>
</feature>
<dbReference type="PROSITE" id="PS50017">
    <property type="entry name" value="DEATH_DOMAIN"/>
    <property type="match status" value="1"/>
</dbReference>
<dbReference type="GeneID" id="109467889"/>
<dbReference type="InterPro" id="IPR001611">
    <property type="entry name" value="Leu-rich_rpt"/>
</dbReference>
<name>A0A6P4YI19_BRABE</name>
<evidence type="ECO:0000256" key="2">
    <source>
        <dbReference type="ARBA" id="ARBA00022737"/>
    </source>
</evidence>
<accession>A0A6P4YI19</accession>
<dbReference type="RefSeq" id="XP_019621559.1">
    <property type="nucleotide sequence ID" value="XM_019766000.1"/>
</dbReference>
<dbReference type="Gene3D" id="1.10.10.10">
    <property type="entry name" value="Winged helix-like DNA-binding domain superfamily/Winged helix DNA-binding domain"/>
    <property type="match status" value="1"/>
</dbReference>
<dbReference type="InterPro" id="IPR020859">
    <property type="entry name" value="ROC"/>
</dbReference>
<organism evidence="8 9">
    <name type="scientific">Branchiostoma belcheri</name>
    <name type="common">Amphioxus</name>
    <dbReference type="NCBI Taxonomy" id="7741"/>
    <lineage>
        <taxon>Eukaryota</taxon>
        <taxon>Metazoa</taxon>
        <taxon>Chordata</taxon>
        <taxon>Cephalochordata</taxon>
        <taxon>Leptocardii</taxon>
        <taxon>Amphioxiformes</taxon>
        <taxon>Branchiostomatidae</taxon>
        <taxon>Branchiostoma</taxon>
    </lineage>
</organism>
<dbReference type="AlphaFoldDB" id="A0A6P4YI19"/>
<dbReference type="Pfam" id="PF08477">
    <property type="entry name" value="Roc"/>
    <property type="match status" value="1"/>
</dbReference>
<evidence type="ECO:0000313" key="8">
    <source>
        <dbReference type="Proteomes" id="UP000515135"/>
    </source>
</evidence>
<dbReference type="PANTHER" id="PTHR48051">
    <property type="match status" value="1"/>
</dbReference>
<evidence type="ECO:0000259" key="7">
    <source>
        <dbReference type="PROSITE" id="PS51424"/>
    </source>
</evidence>
<dbReference type="SMART" id="SM00365">
    <property type="entry name" value="LRR_SD22"/>
    <property type="match status" value="4"/>
</dbReference>
<dbReference type="InterPro" id="IPR003961">
    <property type="entry name" value="FN3_dom"/>
</dbReference>
<dbReference type="InterPro" id="IPR000488">
    <property type="entry name" value="Death_dom"/>
</dbReference>
<dbReference type="InterPro" id="IPR013783">
    <property type="entry name" value="Ig-like_fold"/>
</dbReference>
<feature type="coiled-coil region" evidence="4">
    <location>
        <begin position="470"/>
        <end position="523"/>
    </location>
</feature>
<keyword evidence="4" id="KW-0175">Coiled coil</keyword>
<evidence type="ECO:0000313" key="9">
    <source>
        <dbReference type="RefSeq" id="XP_019621559.1"/>
    </source>
</evidence>
<dbReference type="InterPro" id="IPR027417">
    <property type="entry name" value="P-loop_NTPase"/>
</dbReference>
<keyword evidence="3" id="KW-0547">Nucleotide-binding</keyword>
<dbReference type="SUPFAM" id="SSF52540">
    <property type="entry name" value="P-loop containing nucleoside triphosphate hydrolases"/>
    <property type="match status" value="1"/>
</dbReference>
<feature type="domain" description="Death" evidence="5">
    <location>
        <begin position="1133"/>
        <end position="1205"/>
    </location>
</feature>
<dbReference type="PROSITE" id="PS51424">
    <property type="entry name" value="ROC"/>
    <property type="match status" value="1"/>
</dbReference>
<dbReference type="CDD" id="cd00063">
    <property type="entry name" value="FN3"/>
    <property type="match status" value="2"/>
</dbReference>
<evidence type="ECO:0000259" key="6">
    <source>
        <dbReference type="PROSITE" id="PS50853"/>
    </source>
</evidence>
<dbReference type="InterPro" id="IPR050216">
    <property type="entry name" value="LRR_domain-containing"/>
</dbReference>
<dbReference type="Gene3D" id="3.40.50.300">
    <property type="entry name" value="P-loop containing nucleotide triphosphate hydrolases"/>
    <property type="match status" value="1"/>
</dbReference>
<sequence length="1270" mass="143458">MSHSTLRIGKVELLLEEEDEEGRQRLHANHLVRKQLTKEDIENILTKIIAKTEEPGFDIGVLWLNSNGLEALPDDPARGRDFSKLENLIQLALWDNKFAVFPEVLVKLRRLERLNISQNVIERIPPSIKEMSASLKELWLGGNRIQNVPEDLCYLANLEILYLGHRQYKDGGNNISDLPKNFGQLKKLHTLYLYANKFTKLPEVIFQLPSLRDLDAGKNRIRHLPEEMHHLKKLTMLKVDDNLLTELPNALCRLNNLFKLDIRGNRITILPLEFGKLTQLKIFDIKRNPLVQPPLDVCLQGVGRIKTYQEELAKSEPVSTVHRKVVLLGESFAGKTSLKNALQTDESHLTEEKDRTQCMNIDSWCSEIDGESLEIRACDFGGHDVYRLTHQFFLSEGSLHLLVVNLKTYRRQKSAFNKAVKFWLESVDSRVVNAVVYLVGTHADRLTAKQIEEKTRDIKARVATFIEERRKHMHLQIEEVEKQIDKAREEVENTGSGHANRKLEQLQRKAERLQCKLESGLRLVKDGEIAVVSSNKDLTGISDLKADVFKISVDKDMFPSAHCILPRSWINMEKLLRSEGEKSTNITLSWEECVHLGSKLDLDSTGLEAVMEYLHKTGSVLHYKGDILRNVVFPDPTQLITLLKLIFDHDRDRLLGALRQNSQMSAEDFGLVEKNFICRAILPKDVLHKHFSKNRRTSDDFETTIKVLETFGITHVVPPMPRGTPGTAFLTPGDTYYRFPWFLPKSQGTPSYVKQCWPSRVPNGMEQIGVEFRIDGKEPTGLFERLCAQLPPQLCPGNDWSDGALSYMGEQPVLVRRKTVEGGVKIMISGRVRAESDRVDDMWLYAIIPMVEKTKLLLKEWSRSCWTCSIPCPHCTKAGLKVLGYFRGDLLWEERPDKPAKLPCPRPRHHSGRAAPTLMAKLVYPPKAVPTVAPTDVVVKPASSTEVEVSVGGIPVHLRPGVILGYIVKYKGDGREAKEVPMKDGQHTVTLRGLSKSTKYTVTVAGFTAGGVGKESDPIDIFTMEDVPDAPPVDVTAFARSTREIKVFWKEPPKDQCNGAIRGYNVRYRGKNDTGAYSLVFTENTHAVLQNLELAKEYSIAVQALTSIGEGPFSHQPVAKRTLLDDPKDGVMEDVTDMLVDKLLVEDIRRLAVKLGLTEVQYEEVCYSCDRDAREIKYQMLRKWKQVTGSNATVQSLCIALEALDAKVSTSAEHCRTVAEHDGTLAEHCRKGIGQPWHEGGYYISLAKQIMDSVESKSSERPNNEPSDLS</sequence>
<dbReference type="InterPro" id="IPR011029">
    <property type="entry name" value="DEATH-like_dom_sf"/>
</dbReference>
<dbReference type="FunFam" id="2.60.40.10:FF:000028">
    <property type="entry name" value="Neuronal cell adhesion molecule"/>
    <property type="match status" value="2"/>
</dbReference>
<dbReference type="GO" id="GO:0000166">
    <property type="term" value="F:nucleotide binding"/>
    <property type="evidence" value="ECO:0007669"/>
    <property type="project" value="UniProtKB-KW"/>
</dbReference>
<feature type="domain" description="Roc" evidence="7">
    <location>
        <begin position="316"/>
        <end position="498"/>
    </location>
</feature>
<dbReference type="Proteomes" id="UP000515135">
    <property type="component" value="Unplaced"/>
</dbReference>
<evidence type="ECO:0000313" key="10">
    <source>
        <dbReference type="RefSeq" id="XP_019621560.1"/>
    </source>
</evidence>
<dbReference type="Pfam" id="PF13855">
    <property type="entry name" value="LRR_8"/>
    <property type="match status" value="1"/>
</dbReference>
<keyword evidence="1" id="KW-0433">Leucine-rich repeat</keyword>
<dbReference type="InterPro" id="IPR036388">
    <property type="entry name" value="WH-like_DNA-bd_sf"/>
</dbReference>
<evidence type="ECO:0000256" key="4">
    <source>
        <dbReference type="SAM" id="Coils"/>
    </source>
</evidence>
<dbReference type="Pfam" id="PF00041">
    <property type="entry name" value="fn3"/>
    <property type="match status" value="2"/>
</dbReference>
<keyword evidence="8" id="KW-1185">Reference proteome</keyword>
<dbReference type="SMART" id="SM00364">
    <property type="entry name" value="LRR_BAC"/>
    <property type="match status" value="6"/>
</dbReference>
<dbReference type="InterPro" id="IPR003591">
    <property type="entry name" value="Leu-rich_rpt_typical-subtyp"/>
</dbReference>
<dbReference type="SMART" id="SM00060">
    <property type="entry name" value="FN3"/>
    <property type="match status" value="2"/>
</dbReference>
<dbReference type="Pfam" id="PF00531">
    <property type="entry name" value="Death"/>
    <property type="match status" value="1"/>
</dbReference>
<dbReference type="InterPro" id="IPR036116">
    <property type="entry name" value="FN3_sf"/>
</dbReference>
<dbReference type="KEGG" id="bbel:109467889"/>
<dbReference type="OrthoDB" id="676979at2759"/>
<dbReference type="SUPFAM" id="SSF47986">
    <property type="entry name" value="DEATH domain"/>
    <property type="match status" value="1"/>
</dbReference>
<evidence type="ECO:0000259" key="5">
    <source>
        <dbReference type="PROSITE" id="PS50017"/>
    </source>
</evidence>
<dbReference type="SUPFAM" id="SSF49265">
    <property type="entry name" value="Fibronectin type III"/>
    <property type="match status" value="1"/>
</dbReference>
<evidence type="ECO:0000256" key="1">
    <source>
        <dbReference type="ARBA" id="ARBA00022614"/>
    </source>
</evidence>
<dbReference type="SMART" id="SM00369">
    <property type="entry name" value="LRR_TYP"/>
    <property type="match status" value="7"/>
</dbReference>
<dbReference type="CDD" id="cd01670">
    <property type="entry name" value="Death"/>
    <property type="match status" value="1"/>
</dbReference>
<dbReference type="Gene3D" id="3.80.10.10">
    <property type="entry name" value="Ribonuclease Inhibitor"/>
    <property type="match status" value="2"/>
</dbReference>
<dbReference type="PROSITE" id="PS51450">
    <property type="entry name" value="LRR"/>
    <property type="match status" value="2"/>
</dbReference>
<gene>
    <name evidence="9 10" type="primary">LOC109467889</name>
</gene>
<proteinExistence type="predicted"/>
<feature type="domain" description="Fibronectin type-III" evidence="6">
    <location>
        <begin position="1031"/>
        <end position="1125"/>
    </location>
</feature>